<sequence length="177" mass="20138">MCVVLYGLPASNSSRCEQSLVDDFINYNNRDIRSLDASSNSGISQVPYEPSSQIAEDSIAHENKATTAATQQSLVLVLISCLQHWCRQLFWLTILCVIGCCGDSISQRTRSKTIRHVRRTIRAQYTTRTKNIITIEMQLLRHLTETQMARSHKRRIASRAPSSHLYDICEEGEIECY</sequence>
<dbReference type="WBParaSite" id="PgR059_g030_t01">
    <property type="protein sequence ID" value="PgR059_g030_t01"/>
    <property type="gene ID" value="PgR059_g030"/>
</dbReference>
<dbReference type="Proteomes" id="UP000887569">
    <property type="component" value="Unplaced"/>
</dbReference>
<accession>A0A915BTZ9</accession>
<dbReference type="AlphaFoldDB" id="A0A915BTZ9"/>
<evidence type="ECO:0000313" key="2">
    <source>
        <dbReference type="WBParaSite" id="PgR059_g030_t01"/>
    </source>
</evidence>
<name>A0A915BTZ9_PARUN</name>
<proteinExistence type="predicted"/>
<keyword evidence="1" id="KW-1185">Reference proteome</keyword>
<organism evidence="1 2">
    <name type="scientific">Parascaris univalens</name>
    <name type="common">Nematode worm</name>
    <dbReference type="NCBI Taxonomy" id="6257"/>
    <lineage>
        <taxon>Eukaryota</taxon>
        <taxon>Metazoa</taxon>
        <taxon>Ecdysozoa</taxon>
        <taxon>Nematoda</taxon>
        <taxon>Chromadorea</taxon>
        <taxon>Rhabditida</taxon>
        <taxon>Spirurina</taxon>
        <taxon>Ascaridomorpha</taxon>
        <taxon>Ascaridoidea</taxon>
        <taxon>Ascarididae</taxon>
        <taxon>Parascaris</taxon>
    </lineage>
</organism>
<protein>
    <submittedName>
        <fullName evidence="2">Uncharacterized protein</fullName>
    </submittedName>
</protein>
<reference evidence="2" key="1">
    <citation type="submission" date="2022-11" db="UniProtKB">
        <authorList>
            <consortium name="WormBaseParasite"/>
        </authorList>
    </citation>
    <scope>IDENTIFICATION</scope>
</reference>
<evidence type="ECO:0000313" key="1">
    <source>
        <dbReference type="Proteomes" id="UP000887569"/>
    </source>
</evidence>